<evidence type="ECO:0000313" key="1">
    <source>
        <dbReference type="EMBL" id="KFC77283.1"/>
    </source>
</evidence>
<sequence>MKTVEILQYTLKSGTGHRFHQIMVEQSSPLHRAAGMDIVAFGNSLHDSDSYYLIRAYDSLEHLESSQNSFYNSDEWRNGPRLSIIESIETSVKSVLILSKNAVDSLRS</sequence>
<protein>
    <submittedName>
        <fullName evidence="1">NIPSNAP family protein</fullName>
    </submittedName>
</protein>
<organism evidence="1 2">
    <name type="scientific">Ewingella americana (strain ATCC 33852 / DSM 4580 / CCUG 14506 / JCM 5911 / LMG 7869 / NCTC 12157 / CDC 1468-78)</name>
    <dbReference type="NCBI Taxonomy" id="910964"/>
    <lineage>
        <taxon>Bacteria</taxon>
        <taxon>Pseudomonadati</taxon>
        <taxon>Pseudomonadota</taxon>
        <taxon>Gammaproteobacteria</taxon>
        <taxon>Enterobacterales</taxon>
        <taxon>Yersiniaceae</taxon>
        <taxon>Ewingella</taxon>
    </lineage>
</organism>
<dbReference type="Proteomes" id="UP000028640">
    <property type="component" value="Unassembled WGS sequence"/>
</dbReference>
<dbReference type="eggNOG" id="ENOG5032VEJ">
    <property type="taxonomic scope" value="Bacteria"/>
</dbReference>
<dbReference type="GeneID" id="78382202"/>
<dbReference type="InterPro" id="IPR011008">
    <property type="entry name" value="Dimeric_a/b-barrel"/>
</dbReference>
<name>A0A085G0N8_EWIA3</name>
<proteinExistence type="predicted"/>
<dbReference type="RefSeq" id="WP_034796183.1">
    <property type="nucleotide sequence ID" value="NZ_JMPJ01000076.1"/>
</dbReference>
<dbReference type="SUPFAM" id="SSF54909">
    <property type="entry name" value="Dimeric alpha+beta barrel"/>
    <property type="match status" value="1"/>
</dbReference>
<keyword evidence="2" id="KW-1185">Reference proteome</keyword>
<dbReference type="Gene3D" id="3.30.70.100">
    <property type="match status" value="1"/>
</dbReference>
<gene>
    <name evidence="1" type="ORF">GEAM_4409</name>
</gene>
<comment type="caution">
    <text evidence="1">The sequence shown here is derived from an EMBL/GenBank/DDBJ whole genome shotgun (WGS) entry which is preliminary data.</text>
</comment>
<accession>A0A085G0N8</accession>
<reference evidence="1 2" key="1">
    <citation type="submission" date="2014-05" db="EMBL/GenBank/DDBJ databases">
        <title>ATOL: Assembling a taxonomically balanced genome-scale reconstruction of the evolutionary history of the Enterobacteriaceae.</title>
        <authorList>
            <person name="Plunkett G.III."/>
            <person name="Neeno-Eckwall E.C."/>
            <person name="Glasner J.D."/>
            <person name="Perna N.T."/>
        </authorList>
    </citation>
    <scope>NUCLEOTIDE SEQUENCE [LARGE SCALE GENOMIC DNA]</scope>
    <source>
        <strain evidence="1 2">ATCC 33852</strain>
    </source>
</reference>
<dbReference type="OrthoDB" id="9809695at2"/>
<evidence type="ECO:0000313" key="2">
    <source>
        <dbReference type="Proteomes" id="UP000028640"/>
    </source>
</evidence>
<dbReference type="AlphaFoldDB" id="A0A085G0N8"/>
<dbReference type="EMBL" id="JMPJ01000076">
    <property type="protein sequence ID" value="KFC77283.1"/>
    <property type="molecule type" value="Genomic_DNA"/>
</dbReference>